<dbReference type="InterPro" id="IPR050752">
    <property type="entry name" value="C2H2-ZF_domain"/>
</dbReference>
<dbReference type="SMART" id="SM00355">
    <property type="entry name" value="ZnF_C2H2"/>
    <property type="match status" value="17"/>
</dbReference>
<accession>A0AAY4F0N2</accession>
<dbReference type="FunFam" id="3.30.160.60:FF:000358">
    <property type="entry name" value="zinc finger protein 24"/>
    <property type="match status" value="1"/>
</dbReference>
<dbReference type="GO" id="GO:0005634">
    <property type="term" value="C:nucleus"/>
    <property type="evidence" value="ECO:0007669"/>
    <property type="project" value="UniProtKB-SubCell"/>
</dbReference>
<dbReference type="FunFam" id="3.30.160.60:FF:000145">
    <property type="entry name" value="Zinc finger protein 574"/>
    <property type="match status" value="1"/>
</dbReference>
<dbReference type="SUPFAM" id="SSF57667">
    <property type="entry name" value="beta-beta-alpha zinc fingers"/>
    <property type="match status" value="9"/>
</dbReference>
<dbReference type="FunFam" id="3.30.160.60:FF:000100">
    <property type="entry name" value="Zinc finger 45-like"/>
    <property type="match status" value="2"/>
</dbReference>
<dbReference type="InterPro" id="IPR029400">
    <property type="entry name" value="TINF2_N"/>
</dbReference>
<dbReference type="Proteomes" id="UP000694580">
    <property type="component" value="Chromosome 15"/>
</dbReference>
<keyword evidence="4 10" id="KW-0863">Zinc-finger</keyword>
<dbReference type="Gene3D" id="3.30.160.60">
    <property type="entry name" value="Classic Zinc Finger"/>
    <property type="match status" value="12"/>
</dbReference>
<dbReference type="GO" id="GO:0045893">
    <property type="term" value="P:positive regulation of DNA-templated transcription"/>
    <property type="evidence" value="ECO:0007669"/>
    <property type="project" value="UniProtKB-ARBA"/>
</dbReference>
<reference evidence="13" key="3">
    <citation type="submission" date="2025-09" db="UniProtKB">
        <authorList>
            <consortium name="Ensembl"/>
        </authorList>
    </citation>
    <scope>IDENTIFICATION</scope>
</reference>
<feature type="domain" description="C2H2-type" evidence="12">
    <location>
        <begin position="273"/>
        <end position="300"/>
    </location>
</feature>
<evidence type="ECO:0000256" key="9">
    <source>
        <dbReference type="ARBA" id="ARBA00023242"/>
    </source>
</evidence>
<dbReference type="InterPro" id="IPR013087">
    <property type="entry name" value="Znf_C2H2_type"/>
</dbReference>
<dbReference type="PROSITE" id="PS00028">
    <property type="entry name" value="ZINC_FINGER_C2H2_1"/>
    <property type="match status" value="14"/>
</dbReference>
<keyword evidence="6" id="KW-0805">Transcription regulation</keyword>
<evidence type="ECO:0000256" key="11">
    <source>
        <dbReference type="SAM" id="MobiDB-lite"/>
    </source>
</evidence>
<keyword evidence="2" id="KW-0479">Metal-binding</keyword>
<dbReference type="Pfam" id="PF00096">
    <property type="entry name" value="zf-C2H2"/>
    <property type="match status" value="12"/>
</dbReference>
<dbReference type="AlphaFoldDB" id="A0AAY4F0N2"/>
<evidence type="ECO:0000256" key="8">
    <source>
        <dbReference type="ARBA" id="ARBA00023163"/>
    </source>
</evidence>
<feature type="region of interest" description="Disordered" evidence="11">
    <location>
        <begin position="329"/>
        <end position="363"/>
    </location>
</feature>
<organism evidence="13 14">
    <name type="scientific">Denticeps clupeoides</name>
    <name type="common">denticle herring</name>
    <dbReference type="NCBI Taxonomy" id="299321"/>
    <lineage>
        <taxon>Eukaryota</taxon>
        <taxon>Metazoa</taxon>
        <taxon>Chordata</taxon>
        <taxon>Craniata</taxon>
        <taxon>Vertebrata</taxon>
        <taxon>Euteleostomi</taxon>
        <taxon>Actinopterygii</taxon>
        <taxon>Neopterygii</taxon>
        <taxon>Teleostei</taxon>
        <taxon>Clupei</taxon>
        <taxon>Clupeiformes</taxon>
        <taxon>Denticipitoidei</taxon>
        <taxon>Denticipitidae</taxon>
        <taxon>Denticeps</taxon>
    </lineage>
</organism>
<feature type="compositionally biased region" description="Basic and acidic residues" evidence="11">
    <location>
        <begin position="335"/>
        <end position="347"/>
    </location>
</feature>
<keyword evidence="3" id="KW-0677">Repeat</keyword>
<feature type="domain" description="C2H2-type" evidence="12">
    <location>
        <begin position="434"/>
        <end position="461"/>
    </location>
</feature>
<keyword evidence="14" id="KW-1185">Reference proteome</keyword>
<feature type="domain" description="C2H2-type" evidence="12">
    <location>
        <begin position="640"/>
        <end position="667"/>
    </location>
</feature>
<evidence type="ECO:0000256" key="3">
    <source>
        <dbReference type="ARBA" id="ARBA00022737"/>
    </source>
</evidence>
<feature type="domain" description="C2H2-type" evidence="12">
    <location>
        <begin position="669"/>
        <end position="696"/>
    </location>
</feature>
<dbReference type="FunFam" id="3.30.160.60:FF:001732">
    <property type="entry name" value="Zgc:162936"/>
    <property type="match status" value="1"/>
</dbReference>
<gene>
    <name evidence="13" type="primary">ZNF574</name>
</gene>
<dbReference type="GO" id="GO:0000981">
    <property type="term" value="F:DNA-binding transcription factor activity, RNA polymerase II-specific"/>
    <property type="evidence" value="ECO:0007669"/>
    <property type="project" value="TreeGrafter"/>
</dbReference>
<evidence type="ECO:0000256" key="2">
    <source>
        <dbReference type="ARBA" id="ARBA00022723"/>
    </source>
</evidence>
<proteinExistence type="predicted"/>
<evidence type="ECO:0000256" key="6">
    <source>
        <dbReference type="ARBA" id="ARBA00023015"/>
    </source>
</evidence>
<dbReference type="GO" id="GO:0005694">
    <property type="term" value="C:chromosome"/>
    <property type="evidence" value="ECO:0007669"/>
    <property type="project" value="UniProtKB-ARBA"/>
</dbReference>
<evidence type="ECO:0000256" key="1">
    <source>
        <dbReference type="ARBA" id="ARBA00004123"/>
    </source>
</evidence>
<comment type="subcellular location">
    <subcellularLocation>
        <location evidence="1">Nucleus</location>
    </subcellularLocation>
</comment>
<evidence type="ECO:0000313" key="14">
    <source>
        <dbReference type="Proteomes" id="UP000694580"/>
    </source>
</evidence>
<dbReference type="Pfam" id="PF14973">
    <property type="entry name" value="TINF2_N"/>
    <property type="match status" value="2"/>
</dbReference>
<reference evidence="13" key="2">
    <citation type="submission" date="2025-08" db="UniProtKB">
        <authorList>
            <consortium name="Ensembl"/>
        </authorList>
    </citation>
    <scope>IDENTIFICATION</scope>
</reference>
<feature type="domain" description="C2H2-type" evidence="12">
    <location>
        <begin position="467"/>
        <end position="494"/>
    </location>
</feature>
<evidence type="ECO:0000259" key="12">
    <source>
        <dbReference type="PROSITE" id="PS50157"/>
    </source>
</evidence>
<feature type="domain" description="C2H2-type" evidence="12">
    <location>
        <begin position="725"/>
        <end position="752"/>
    </location>
</feature>
<keyword evidence="5" id="KW-0862">Zinc</keyword>
<dbReference type="PROSITE" id="PS50157">
    <property type="entry name" value="ZINC_FINGER_C2H2_2"/>
    <property type="match status" value="16"/>
</dbReference>
<dbReference type="FunFam" id="3.30.160.60:FF:000965">
    <property type="entry name" value="Neurotrophin receptor-interacting factor homolog"/>
    <property type="match status" value="1"/>
</dbReference>
<keyword evidence="9" id="KW-0539">Nucleus</keyword>
<sequence length="806" mass="93054">VKTITMPASSGLPLSTLRFLTSPLRLLSSAVWKIVQQRDVLNYGMLEEFVTSVTESVPELLSYRQRAQLVLGLRAKVRRIPSTQTSRIIFLIRDVDVETSESNFLALVEILLNDPVERNIFFQEVFPVEYGAKFDSALQKLIWTFVTRLEEVLPEHNVLQTASMLTSAPAVMEECLEVLSHPQDLQDLLYHHKHLENVNFSCRYLNLLLYFVLIWILTVVDGQEQNLHNHLMQNHPEEHQRLLVAGVHGAEGPESPRPKACHRGPFRRFVVSKMCPVCSKTFSRGTDMRRHLNSHSGLRPYRCGGCGKRFQHLFDAKRHEQGCGVIQAPTNLNGERPEPQEHQPLKEDADDQEDFQDGKTYPDPPSVCPTCGKTFTRATDMRRHQKCHLSRRFACPKCSESFRYPFDLKQHQRDVCGESGGERSVEARSLKMHFTCDRCGKKFNQFTKLERHKLLHDQPRKPPKRLHKCAKCAEMFRTLYELGKHQRCHWGDDPLRCTQCGRRFSSTSHLTGHKQVHLLVCTLKCTMCEETCTELPSLRQHYAAAHQVKRAYPCSHCEKSFTELCSLVRHLRVHTGERPYRCSQCPKSFISPSKLLLHEKAHAGTAKRERQHLCHECGKCFYTSAELTRHEVCHREDRPHTCAHCGKSFKRLRSLTSHMESHSDERVGHPCSYCGKLFSKPGALVRHNRIHTGERPHACGECHKRFLTHSEVQKHMRYHTGERPFKCAHCRKSFTQSCYLTAHMRTHTGERPYACGFCERRFADNAHMKRHLLIHTGEKPYVCEQCGKAFNRKNLLNLHLKAHLSK</sequence>
<dbReference type="GO" id="GO:0000978">
    <property type="term" value="F:RNA polymerase II cis-regulatory region sequence-specific DNA binding"/>
    <property type="evidence" value="ECO:0007669"/>
    <property type="project" value="TreeGrafter"/>
</dbReference>
<feature type="domain" description="C2H2-type" evidence="12">
    <location>
        <begin position="393"/>
        <end position="424"/>
    </location>
</feature>
<keyword evidence="8" id="KW-0804">Transcription</keyword>
<dbReference type="GO" id="GO:0008270">
    <property type="term" value="F:zinc ion binding"/>
    <property type="evidence" value="ECO:0007669"/>
    <property type="project" value="UniProtKB-KW"/>
</dbReference>
<feature type="domain" description="C2H2-type" evidence="12">
    <location>
        <begin position="580"/>
        <end position="607"/>
    </location>
</feature>
<feature type="domain" description="C2H2-type" evidence="12">
    <location>
        <begin position="495"/>
        <end position="517"/>
    </location>
</feature>
<feature type="domain" description="C2H2-type" evidence="12">
    <location>
        <begin position="781"/>
        <end position="806"/>
    </location>
</feature>
<dbReference type="GeneTree" id="ENSGT01150000286944"/>
<dbReference type="Pfam" id="PF13912">
    <property type="entry name" value="zf-C2H2_6"/>
    <property type="match status" value="2"/>
</dbReference>
<dbReference type="PANTHER" id="PTHR24384:SF189">
    <property type="entry name" value="C2H2-TYPE DOMAIN-CONTAINING PROTEIN-RELATED"/>
    <property type="match status" value="1"/>
</dbReference>
<dbReference type="PANTHER" id="PTHR24384">
    <property type="entry name" value="FINGER PUTATIVE TRANSCRIPTION FACTOR FAMILY-RELATED"/>
    <property type="match status" value="1"/>
</dbReference>
<dbReference type="FunFam" id="3.30.160.60:FF:002343">
    <property type="entry name" value="Zinc finger protein 33A"/>
    <property type="match status" value="1"/>
</dbReference>
<keyword evidence="7" id="KW-0238">DNA-binding</keyword>
<name>A0AAY4F0N2_9TELE</name>
<feature type="domain" description="C2H2-type" evidence="12">
    <location>
        <begin position="552"/>
        <end position="579"/>
    </location>
</feature>
<evidence type="ECO:0000313" key="13">
    <source>
        <dbReference type="Ensembl" id="ENSDCDP00010063328.1"/>
    </source>
</evidence>
<evidence type="ECO:0000256" key="10">
    <source>
        <dbReference type="PROSITE-ProRule" id="PRU00042"/>
    </source>
</evidence>
<feature type="domain" description="C2H2-type" evidence="12">
    <location>
        <begin position="697"/>
        <end position="724"/>
    </location>
</feature>
<dbReference type="InterPro" id="IPR036236">
    <property type="entry name" value="Znf_C2H2_sf"/>
</dbReference>
<feature type="domain" description="C2H2-type" evidence="12">
    <location>
        <begin position="366"/>
        <end position="393"/>
    </location>
</feature>
<evidence type="ECO:0000256" key="7">
    <source>
        <dbReference type="ARBA" id="ARBA00023125"/>
    </source>
</evidence>
<feature type="domain" description="C2H2-type" evidence="12">
    <location>
        <begin position="301"/>
        <end position="337"/>
    </location>
</feature>
<reference evidence="13 14" key="1">
    <citation type="submission" date="2020-06" db="EMBL/GenBank/DDBJ databases">
        <authorList>
            <consortium name="Wellcome Sanger Institute Data Sharing"/>
        </authorList>
    </citation>
    <scope>NUCLEOTIDE SEQUENCE [LARGE SCALE GENOMIC DNA]</scope>
</reference>
<feature type="domain" description="C2H2-type" evidence="12">
    <location>
        <begin position="753"/>
        <end position="780"/>
    </location>
</feature>
<dbReference type="FunFam" id="3.30.160.60:FF:001325">
    <property type="entry name" value="zinc finger protein 200"/>
    <property type="match status" value="1"/>
</dbReference>
<dbReference type="CDD" id="cd11657">
    <property type="entry name" value="TIN2_N"/>
    <property type="match status" value="1"/>
</dbReference>
<evidence type="ECO:0000256" key="5">
    <source>
        <dbReference type="ARBA" id="ARBA00022833"/>
    </source>
</evidence>
<protein>
    <recommendedName>
        <fullName evidence="12">C2H2-type domain-containing protein</fullName>
    </recommendedName>
</protein>
<dbReference type="Ensembl" id="ENSDCDT00010074140.1">
    <property type="protein sequence ID" value="ENSDCDP00010063328.1"/>
    <property type="gene ID" value="ENSDCDG00010034544.1"/>
</dbReference>
<evidence type="ECO:0000256" key="4">
    <source>
        <dbReference type="ARBA" id="ARBA00022771"/>
    </source>
</evidence>
<feature type="domain" description="C2H2-type" evidence="12">
    <location>
        <begin position="612"/>
        <end position="639"/>
    </location>
</feature>